<dbReference type="GeneID" id="18811281"/>
<dbReference type="AlphaFoldDB" id="F8NT66"/>
<evidence type="ECO:0000313" key="3">
    <source>
        <dbReference type="Proteomes" id="UP000008064"/>
    </source>
</evidence>
<feature type="signal peptide" evidence="1">
    <location>
        <begin position="1"/>
        <end position="20"/>
    </location>
</feature>
<reference evidence="3" key="1">
    <citation type="journal article" date="2011" name="Science">
        <title>The plant cell wall-decomposing machinery underlies the functional diversity of forest fungi.</title>
        <authorList>
            <person name="Eastwood D.C."/>
            <person name="Floudas D."/>
            <person name="Binder M."/>
            <person name="Majcherczyk A."/>
            <person name="Schneider P."/>
            <person name="Aerts A."/>
            <person name="Asiegbu F.O."/>
            <person name="Baker S.E."/>
            <person name="Barry K."/>
            <person name="Bendiksby M."/>
            <person name="Blumentritt M."/>
            <person name="Coutinho P.M."/>
            <person name="Cullen D."/>
            <person name="de Vries R.P."/>
            <person name="Gathman A."/>
            <person name="Goodell B."/>
            <person name="Henrissat B."/>
            <person name="Ihrmark K."/>
            <person name="Kauserud H."/>
            <person name="Kohler A."/>
            <person name="LaButti K."/>
            <person name="Lapidus A."/>
            <person name="Lavin J.L."/>
            <person name="Lee Y.-H."/>
            <person name="Lindquist E."/>
            <person name="Lilly W."/>
            <person name="Lucas S."/>
            <person name="Morin E."/>
            <person name="Murat C."/>
            <person name="Oguiza J.A."/>
            <person name="Park J."/>
            <person name="Pisabarro A.G."/>
            <person name="Riley R."/>
            <person name="Rosling A."/>
            <person name="Salamov A."/>
            <person name="Schmidt O."/>
            <person name="Schmutz J."/>
            <person name="Skrede I."/>
            <person name="Stenlid J."/>
            <person name="Wiebenga A."/>
            <person name="Xie X."/>
            <person name="Kuees U."/>
            <person name="Hibbett D.S."/>
            <person name="Hoffmeister D."/>
            <person name="Hoegberg N."/>
            <person name="Martin F."/>
            <person name="Grigoriev I.V."/>
            <person name="Watkinson S.C."/>
        </authorList>
    </citation>
    <scope>NUCLEOTIDE SEQUENCE [LARGE SCALE GENOMIC DNA]</scope>
    <source>
        <strain evidence="3">S7.9</strain>
    </source>
</reference>
<keyword evidence="1" id="KW-0732">Signal</keyword>
<accession>F8NT66</accession>
<gene>
    <name evidence="2" type="ORF">SERLADRAFT_387652</name>
</gene>
<protein>
    <recommendedName>
        <fullName evidence="4">CxC2-like cysteine cluster KDZ transposase-associated domain-containing protein</fullName>
    </recommendedName>
</protein>
<evidence type="ECO:0008006" key="4">
    <source>
        <dbReference type="Google" id="ProtNLM"/>
    </source>
</evidence>
<organism evidence="3">
    <name type="scientific">Serpula lacrymans var. lacrymans (strain S7.9)</name>
    <name type="common">Dry rot fungus</name>
    <dbReference type="NCBI Taxonomy" id="578457"/>
    <lineage>
        <taxon>Eukaryota</taxon>
        <taxon>Fungi</taxon>
        <taxon>Dikarya</taxon>
        <taxon>Basidiomycota</taxon>
        <taxon>Agaricomycotina</taxon>
        <taxon>Agaricomycetes</taxon>
        <taxon>Agaricomycetidae</taxon>
        <taxon>Boletales</taxon>
        <taxon>Coniophorineae</taxon>
        <taxon>Serpulaceae</taxon>
        <taxon>Serpula</taxon>
    </lineage>
</organism>
<sequence>MQPSVLTNLFFSCGSRFVLAQLGLGTATSSPTDLDYHLTRSGHIKLAAMNNCQIEKSGLSLIVDCRHTTLLDIVYGSDTHCNCNLQVVLQQLSSSQQKA</sequence>
<feature type="chain" id="PRO_5003375963" description="CxC2-like cysteine cluster KDZ transposase-associated domain-containing protein" evidence="1">
    <location>
        <begin position="21"/>
        <end position="99"/>
    </location>
</feature>
<name>F8NT66_SERL9</name>
<dbReference type="Proteomes" id="UP000008064">
    <property type="component" value="Unassembled WGS sequence"/>
</dbReference>
<dbReference type="RefSeq" id="XP_007317661.1">
    <property type="nucleotide sequence ID" value="XM_007317599.1"/>
</dbReference>
<dbReference type="EMBL" id="GL945433">
    <property type="protein sequence ID" value="EGO25539.1"/>
    <property type="molecule type" value="Genomic_DNA"/>
</dbReference>
<evidence type="ECO:0000313" key="2">
    <source>
        <dbReference type="EMBL" id="EGO25539.1"/>
    </source>
</evidence>
<dbReference type="KEGG" id="sla:SERLADRAFT_387652"/>
<dbReference type="HOGENOM" id="CLU_2321786_0_0_1"/>
<evidence type="ECO:0000256" key="1">
    <source>
        <dbReference type="SAM" id="SignalP"/>
    </source>
</evidence>
<proteinExistence type="predicted"/>